<reference evidence="2" key="1">
    <citation type="submission" date="2016-10" db="EMBL/GenBank/DDBJ databases">
        <authorList>
            <person name="de Groot N.N."/>
        </authorList>
    </citation>
    <scope>NUCLEOTIDE SEQUENCE</scope>
</reference>
<name>A0A1W1C5P1_9ZZZZ</name>
<dbReference type="PANTHER" id="PTHR32063">
    <property type="match status" value="1"/>
</dbReference>
<sequence>MFKKFENLVQNTIQSKLKRRVVLFGTLIAFILSILMIAPTEIVKVKMLPGKNNDTFNIYVTLANGSSVEQTKKVTECVSRYVVQEKEVLNTEVFLGMGSPLDFAGLIKGSQFKNSENVAEIVLNLTKKHEREEPSYMMVQRMRPVIQNACEKLYPNTHISFVEPPAGPPTLSSIVAEIYGDNAQGIRKLASKVENVFKHTKGLVDIDTMEDEIYSTFDLKINTTKASKSGISVKQINNIIYLAFEGMSVAVKNSAKYNEQVPLFLTLSPKSKRFNRKDLESVKAKLTSLKLMNKRGMMVPVTELVTIIPTKSHPKIMSKDLNQMTNVMAETDMVSQVYPLIKARDTILKTFANEYDITKTGLFDLSLKDKKTGDVYQLKWDGEMKVTLDTFRDLGGAFIAALVLIFLLMVIYYKSYTLSGIVLLGSFLSIIGVILGHWIMNLFTTDTFFLTATSMIGFIALIGISSRNSLLLIDFIKALMDEKGMHKAEAIAYASATRAKPIFLTAIAIMLASTLLAGDAVFGGLGVALIFGTVTAVIASLVVVPVLLYITDLESHFHFHEKKAVSVEEPV</sequence>
<dbReference type="Gene3D" id="3.30.70.1430">
    <property type="entry name" value="Multidrug efflux transporter AcrB pore domain"/>
    <property type="match status" value="1"/>
</dbReference>
<feature type="transmembrane region" description="Helical" evidence="1">
    <location>
        <begin position="528"/>
        <end position="550"/>
    </location>
</feature>
<dbReference type="Gene3D" id="3.30.2090.10">
    <property type="entry name" value="Multidrug efflux transporter AcrB TolC docking domain, DN and DC subdomains"/>
    <property type="match status" value="1"/>
</dbReference>
<accession>A0A1W1C5P1</accession>
<dbReference type="GO" id="GO:0005886">
    <property type="term" value="C:plasma membrane"/>
    <property type="evidence" value="ECO:0007669"/>
    <property type="project" value="TreeGrafter"/>
</dbReference>
<keyword evidence="1" id="KW-0472">Membrane</keyword>
<dbReference type="EMBL" id="FPHH01000059">
    <property type="protein sequence ID" value="SFV61021.1"/>
    <property type="molecule type" value="Genomic_DNA"/>
</dbReference>
<dbReference type="SUPFAM" id="SSF82866">
    <property type="entry name" value="Multidrug efflux transporter AcrB transmembrane domain"/>
    <property type="match status" value="1"/>
</dbReference>
<organism evidence="2">
    <name type="scientific">hydrothermal vent metagenome</name>
    <dbReference type="NCBI Taxonomy" id="652676"/>
    <lineage>
        <taxon>unclassified sequences</taxon>
        <taxon>metagenomes</taxon>
        <taxon>ecological metagenomes</taxon>
    </lineage>
</organism>
<dbReference type="GO" id="GO:0042910">
    <property type="term" value="F:xenobiotic transmembrane transporter activity"/>
    <property type="evidence" value="ECO:0007669"/>
    <property type="project" value="TreeGrafter"/>
</dbReference>
<gene>
    <name evidence="2" type="ORF">MNB_SM-5-458</name>
</gene>
<proteinExistence type="predicted"/>
<dbReference type="Gene3D" id="1.20.1640.10">
    <property type="entry name" value="Multidrug efflux transporter AcrB transmembrane domain"/>
    <property type="match status" value="1"/>
</dbReference>
<feature type="transmembrane region" description="Helical" evidence="1">
    <location>
        <begin position="21"/>
        <end position="38"/>
    </location>
</feature>
<dbReference type="Gene3D" id="3.30.70.1440">
    <property type="entry name" value="Multidrug efflux transporter AcrB pore domain"/>
    <property type="match status" value="1"/>
</dbReference>
<feature type="transmembrane region" description="Helical" evidence="1">
    <location>
        <begin position="452"/>
        <end position="480"/>
    </location>
</feature>
<feature type="transmembrane region" description="Helical" evidence="1">
    <location>
        <begin position="501"/>
        <end position="522"/>
    </location>
</feature>
<keyword evidence="1" id="KW-1133">Transmembrane helix</keyword>
<evidence type="ECO:0000256" key="1">
    <source>
        <dbReference type="SAM" id="Phobius"/>
    </source>
</evidence>
<keyword evidence="1" id="KW-0812">Transmembrane</keyword>
<dbReference type="InterPro" id="IPR001036">
    <property type="entry name" value="Acrflvin-R"/>
</dbReference>
<dbReference type="AlphaFoldDB" id="A0A1W1C5P1"/>
<feature type="transmembrane region" description="Helical" evidence="1">
    <location>
        <begin position="420"/>
        <end position="440"/>
    </location>
</feature>
<dbReference type="PANTHER" id="PTHR32063:SF16">
    <property type="entry name" value="CATION EFFLUX SYSTEM (ACRB_ACRD_ACRF FAMILY)"/>
    <property type="match status" value="1"/>
</dbReference>
<feature type="transmembrane region" description="Helical" evidence="1">
    <location>
        <begin position="394"/>
        <end position="413"/>
    </location>
</feature>
<protein>
    <submittedName>
        <fullName evidence="2">Acriflavin resistance protein</fullName>
    </submittedName>
</protein>
<dbReference type="InterPro" id="IPR027463">
    <property type="entry name" value="AcrB_DN_DC_subdom"/>
</dbReference>
<dbReference type="SUPFAM" id="SSF82693">
    <property type="entry name" value="Multidrug efflux transporter AcrB pore domain, PN1, PN2, PC1 and PC2 subdomains"/>
    <property type="match status" value="1"/>
</dbReference>
<evidence type="ECO:0000313" key="2">
    <source>
        <dbReference type="EMBL" id="SFV61021.1"/>
    </source>
</evidence>
<dbReference type="Pfam" id="PF00873">
    <property type="entry name" value="ACR_tran"/>
    <property type="match status" value="1"/>
</dbReference>